<comment type="caution">
    <text evidence="1">The sequence shown here is derived from an EMBL/GenBank/DDBJ whole genome shotgun (WGS) entry which is preliminary data.</text>
</comment>
<evidence type="ECO:0000313" key="1">
    <source>
        <dbReference type="EMBL" id="TGE05304.1"/>
    </source>
</evidence>
<gene>
    <name evidence="1" type="ORF">EU556_18500</name>
</gene>
<reference evidence="1 2" key="1">
    <citation type="submission" date="2019-04" db="EMBL/GenBank/DDBJ databases">
        <authorList>
            <person name="Feng G."/>
            <person name="Zhang J."/>
            <person name="Zhu H."/>
        </authorList>
    </citation>
    <scope>NUCLEOTIDE SEQUENCE [LARGE SCALE GENOMIC DNA]</scope>
    <source>
        <strain evidence="1 2">92R-1</strain>
    </source>
</reference>
<dbReference type="RefSeq" id="WP_135435620.1">
    <property type="nucleotide sequence ID" value="NZ_SRLA01000004.1"/>
</dbReference>
<dbReference type="OrthoDB" id="8481314at2"/>
<organism evidence="1 2">
    <name type="scientific">Hymenobacter fodinae</name>
    <dbReference type="NCBI Taxonomy" id="2510796"/>
    <lineage>
        <taxon>Bacteria</taxon>
        <taxon>Pseudomonadati</taxon>
        <taxon>Bacteroidota</taxon>
        <taxon>Cytophagia</taxon>
        <taxon>Cytophagales</taxon>
        <taxon>Hymenobacteraceae</taxon>
        <taxon>Hymenobacter</taxon>
    </lineage>
</organism>
<name>A0A4Z0P1T3_9BACT</name>
<dbReference type="AlphaFoldDB" id="A0A4Z0P1T3"/>
<keyword evidence="2" id="KW-1185">Reference proteome</keyword>
<dbReference type="EMBL" id="SRLA01000004">
    <property type="protein sequence ID" value="TGE05304.1"/>
    <property type="molecule type" value="Genomic_DNA"/>
</dbReference>
<protein>
    <submittedName>
        <fullName evidence="1">Uncharacterized protein</fullName>
    </submittedName>
</protein>
<dbReference type="Proteomes" id="UP000298337">
    <property type="component" value="Unassembled WGS sequence"/>
</dbReference>
<sequence>MKVVEYERSLQWVGHLHCPTCQHDNLSWRSSSMSEAFPHFYCSHCSNVYLERQVQELVYYEATPALLAQIGATLPPCICGGHFTPTASPKCTVCHHEVPLVLDPVQHLQDPNMVVLDGACVLYDQGEPYQVRIIS</sequence>
<evidence type="ECO:0000313" key="2">
    <source>
        <dbReference type="Proteomes" id="UP000298337"/>
    </source>
</evidence>
<proteinExistence type="predicted"/>
<accession>A0A4Z0P1T3</accession>